<dbReference type="EMBL" id="VPFD01000020">
    <property type="protein sequence ID" value="TXF98003.1"/>
    <property type="molecule type" value="Genomic_DNA"/>
</dbReference>
<dbReference type="InterPro" id="IPR027417">
    <property type="entry name" value="P-loop_NTPase"/>
</dbReference>
<dbReference type="PROSITE" id="PS50893">
    <property type="entry name" value="ABC_TRANSPORTER_2"/>
    <property type="match status" value="1"/>
</dbReference>
<evidence type="ECO:0000256" key="2">
    <source>
        <dbReference type="ARBA" id="ARBA00022475"/>
    </source>
</evidence>
<dbReference type="GO" id="GO:0005524">
    <property type="term" value="F:ATP binding"/>
    <property type="evidence" value="ECO:0007669"/>
    <property type="project" value="UniProtKB-KW"/>
</dbReference>
<evidence type="ECO:0000256" key="3">
    <source>
        <dbReference type="ARBA" id="ARBA00022741"/>
    </source>
</evidence>
<sequence>MTILLAAEGLGMRFGARVLFEKLDLALGAGAVALVGGNGAGKSTLLSLLAGIEAPQAGRVAVCGHDLASQGRAARASLAYVPDESVAYDFMTGDEFLRMVQALRGCAGPDQELLAGFGIDVYLGLPFRDMSLGTRKKFMLASGLMGGAPVVLMDEPSNGIDAAARAFLVAQIRAHEHTRLILFSTHDQDLVAAVGARVLDLSAPARRD</sequence>
<dbReference type="RefSeq" id="WP_147936077.1">
    <property type="nucleotide sequence ID" value="NZ_VPFD01000020.1"/>
</dbReference>
<dbReference type="PANTHER" id="PTHR42939:SF1">
    <property type="entry name" value="ABC TRANSPORTER ATP-BINDING PROTEIN ALBC-RELATED"/>
    <property type="match status" value="1"/>
</dbReference>
<dbReference type="Pfam" id="PF00005">
    <property type="entry name" value="ABC_tran"/>
    <property type="match status" value="1"/>
</dbReference>
<dbReference type="Proteomes" id="UP000321413">
    <property type="component" value="Unassembled WGS sequence"/>
</dbReference>
<comment type="caution">
    <text evidence="6">The sequence shown here is derived from an EMBL/GenBank/DDBJ whole genome shotgun (WGS) entry which is preliminary data.</text>
</comment>
<keyword evidence="1" id="KW-0813">Transport</keyword>
<dbReference type="Gene3D" id="3.40.50.300">
    <property type="entry name" value="P-loop containing nucleotide triphosphate hydrolases"/>
    <property type="match status" value="1"/>
</dbReference>
<keyword evidence="2" id="KW-1003">Cell membrane</keyword>
<dbReference type="AlphaFoldDB" id="A0A5C7G441"/>
<keyword evidence="4 6" id="KW-0067">ATP-binding</keyword>
<protein>
    <submittedName>
        <fullName evidence="6">ABC transporter ATP-binding protein</fullName>
    </submittedName>
</protein>
<dbReference type="SUPFAM" id="SSF52540">
    <property type="entry name" value="P-loop containing nucleoside triphosphate hydrolases"/>
    <property type="match status" value="1"/>
</dbReference>
<dbReference type="InterPro" id="IPR003593">
    <property type="entry name" value="AAA+_ATPase"/>
</dbReference>
<gene>
    <name evidence="6" type="ORF">FVD38_17905</name>
</gene>
<evidence type="ECO:0000256" key="4">
    <source>
        <dbReference type="ARBA" id="ARBA00022840"/>
    </source>
</evidence>
<organism evidence="6 7">
    <name type="scientific">Massilia arenae</name>
    <dbReference type="NCBI Taxonomy" id="2603288"/>
    <lineage>
        <taxon>Bacteria</taxon>
        <taxon>Pseudomonadati</taxon>
        <taxon>Pseudomonadota</taxon>
        <taxon>Betaproteobacteria</taxon>
        <taxon>Burkholderiales</taxon>
        <taxon>Oxalobacteraceae</taxon>
        <taxon>Telluria group</taxon>
        <taxon>Massilia</taxon>
    </lineage>
</organism>
<dbReference type="InterPro" id="IPR051782">
    <property type="entry name" value="ABC_Transporter_VariousFunc"/>
</dbReference>
<dbReference type="SMART" id="SM00382">
    <property type="entry name" value="AAA"/>
    <property type="match status" value="1"/>
</dbReference>
<keyword evidence="3" id="KW-0547">Nucleotide-binding</keyword>
<evidence type="ECO:0000313" key="7">
    <source>
        <dbReference type="Proteomes" id="UP000321413"/>
    </source>
</evidence>
<dbReference type="GO" id="GO:0016887">
    <property type="term" value="F:ATP hydrolysis activity"/>
    <property type="evidence" value="ECO:0007669"/>
    <property type="project" value="InterPro"/>
</dbReference>
<accession>A0A5C7G441</accession>
<evidence type="ECO:0000259" key="5">
    <source>
        <dbReference type="PROSITE" id="PS50893"/>
    </source>
</evidence>
<evidence type="ECO:0000256" key="1">
    <source>
        <dbReference type="ARBA" id="ARBA00022448"/>
    </source>
</evidence>
<proteinExistence type="predicted"/>
<keyword evidence="7" id="KW-1185">Reference proteome</keyword>
<reference evidence="6 7" key="1">
    <citation type="submission" date="2019-08" db="EMBL/GenBank/DDBJ databases">
        <title>Massilia golmudensis sp. nov., isolated from sand in the Qinghai-Tibetan Plateau.</title>
        <authorList>
            <person name="Zhang B."/>
        </authorList>
    </citation>
    <scope>NUCLEOTIDE SEQUENCE [LARGE SCALE GENOMIC DNA]</scope>
    <source>
        <strain evidence="6 7">GEM5</strain>
    </source>
</reference>
<feature type="domain" description="ABC transporter" evidence="5">
    <location>
        <begin position="5"/>
        <end position="208"/>
    </location>
</feature>
<evidence type="ECO:0000313" key="6">
    <source>
        <dbReference type="EMBL" id="TXF98003.1"/>
    </source>
</evidence>
<dbReference type="InterPro" id="IPR003439">
    <property type="entry name" value="ABC_transporter-like_ATP-bd"/>
</dbReference>
<name>A0A5C7G441_9BURK</name>
<keyword evidence="2" id="KW-0472">Membrane</keyword>
<dbReference type="PANTHER" id="PTHR42939">
    <property type="entry name" value="ABC TRANSPORTER ATP-BINDING PROTEIN ALBC-RELATED"/>
    <property type="match status" value="1"/>
</dbReference>